<dbReference type="AlphaFoldDB" id="A0A6V7S0D1"/>
<name>A0A6V7S0D1_PLAVN</name>
<dbReference type="SUPFAM" id="SSF55961">
    <property type="entry name" value="Bet v1-like"/>
    <property type="match status" value="1"/>
</dbReference>
<keyword evidence="1" id="KW-0732">Signal</keyword>
<feature type="chain" id="PRO_5028003702" evidence="1">
    <location>
        <begin position="26"/>
        <end position="268"/>
    </location>
</feature>
<proteinExistence type="predicted"/>
<protein>
    <submittedName>
        <fullName evidence="2">Fam-a protein</fullName>
    </submittedName>
</protein>
<dbReference type="InterPro" id="IPR006486">
    <property type="entry name" value="PYST_A"/>
</dbReference>
<reference evidence="2 3" key="1">
    <citation type="submission" date="2020-08" db="EMBL/GenBank/DDBJ databases">
        <authorList>
            <person name="Ramaprasad A."/>
        </authorList>
    </citation>
    <scope>NUCLEOTIDE SEQUENCE [LARGE SCALE GENOMIC DNA]</scope>
</reference>
<evidence type="ECO:0000313" key="2">
    <source>
        <dbReference type="EMBL" id="CAD2089268.1"/>
    </source>
</evidence>
<dbReference type="VEuPathDB" id="PlasmoDB:PVBDA_0702270"/>
<feature type="signal peptide" evidence="1">
    <location>
        <begin position="1"/>
        <end position="25"/>
    </location>
</feature>
<accession>A0A6V7S0D1</accession>
<organism evidence="2 3">
    <name type="scientific">Plasmodium vinckei brucechwatti</name>
    <dbReference type="NCBI Taxonomy" id="119398"/>
    <lineage>
        <taxon>Eukaryota</taxon>
        <taxon>Sar</taxon>
        <taxon>Alveolata</taxon>
        <taxon>Apicomplexa</taxon>
        <taxon>Aconoidasida</taxon>
        <taxon>Haemosporida</taxon>
        <taxon>Plasmodiidae</taxon>
        <taxon>Plasmodium</taxon>
        <taxon>Plasmodium (Vinckeia)</taxon>
    </lineage>
</organism>
<sequence>MNKFYIQIFFFLLSITLYVKNETLAAEATSGEDTEPEPEKRCLTSEEIYEKNKDLLCTNSEETKEAMNFMNEAVTNLKYYATNDIDYKICRNRYDSRMDVYKTKNKEHPKVKKIYYTVYDPDKYNETINELWDPNHANPFNNGDVKITRVYNPNLVMIQQRYKKDFLGRQKYFYALVSKAEISEGGTIIVMASANINDHNPSKKVYQNTIIKKANSFKTDINSEDDIKKGKLTKTFVNIAGYLIEKRDWRVDIAYVESIDGYDSFKQK</sequence>
<evidence type="ECO:0000256" key="1">
    <source>
        <dbReference type="SAM" id="SignalP"/>
    </source>
</evidence>
<dbReference type="EMBL" id="LR865385">
    <property type="protein sequence ID" value="CAD2089268.1"/>
    <property type="molecule type" value="Genomic_DNA"/>
</dbReference>
<dbReference type="Proteomes" id="UP000515550">
    <property type="component" value="Chromosome PVBDA_07"/>
</dbReference>
<evidence type="ECO:0000313" key="3">
    <source>
        <dbReference type="Proteomes" id="UP000515550"/>
    </source>
</evidence>
<gene>
    <name evidence="2" type="ORF">PVBDA_0702270</name>
</gene>
<dbReference type="NCBIfam" id="TIGR01599">
    <property type="entry name" value="PYST-A"/>
    <property type="match status" value="1"/>
</dbReference>